<dbReference type="Pfam" id="PF13087">
    <property type="entry name" value="AAA_12"/>
    <property type="match status" value="1"/>
</dbReference>
<feature type="domain" description="DNA2/NAM7 helicase-like C-terminal" evidence="10">
    <location>
        <begin position="911"/>
        <end position="1119"/>
    </location>
</feature>
<dbReference type="InterPro" id="IPR056550">
    <property type="entry name" value="NOL10_2nd"/>
</dbReference>
<evidence type="ECO:0000259" key="12">
    <source>
        <dbReference type="Pfam" id="PF23098"/>
    </source>
</evidence>
<keyword evidence="6" id="KW-0539">Nucleus</keyword>
<keyword evidence="5" id="KW-0067">ATP-binding</keyword>
<comment type="subcellular location">
    <subcellularLocation>
        <location evidence="1">Nucleus</location>
        <location evidence="1">Nucleolus</location>
    </subcellularLocation>
</comment>
<dbReference type="Gene3D" id="2.130.10.10">
    <property type="entry name" value="YVTN repeat-like/Quinoprotein amine dehydrogenase"/>
    <property type="match status" value="1"/>
</dbReference>
<dbReference type="PANTHER" id="PTHR14927:SF0">
    <property type="entry name" value="NUCLEOLAR PROTEIN 10"/>
    <property type="match status" value="1"/>
</dbReference>
<feature type="compositionally biased region" description="Acidic residues" evidence="7">
    <location>
        <begin position="2087"/>
        <end position="2099"/>
    </location>
</feature>
<dbReference type="InterPro" id="IPR040382">
    <property type="entry name" value="NOL10/Enp2"/>
</dbReference>
<comment type="similarity">
    <text evidence="2">Belongs to the WD repeat NOL10/ENP2 family.</text>
</comment>
<dbReference type="GO" id="GO:0004386">
    <property type="term" value="F:helicase activity"/>
    <property type="evidence" value="ECO:0007669"/>
    <property type="project" value="InterPro"/>
</dbReference>
<evidence type="ECO:0000256" key="7">
    <source>
        <dbReference type="SAM" id="MobiDB-lite"/>
    </source>
</evidence>
<proteinExistence type="inferred from homology"/>
<dbReference type="CDD" id="cd17936">
    <property type="entry name" value="EEXXEc_NFX1"/>
    <property type="match status" value="1"/>
</dbReference>
<keyword evidence="5" id="KW-0547">Nucleotide-binding</keyword>
<feature type="compositionally biased region" description="Polar residues" evidence="7">
    <location>
        <begin position="2200"/>
        <end position="2237"/>
    </location>
</feature>
<evidence type="ECO:0000256" key="2">
    <source>
        <dbReference type="ARBA" id="ARBA00005264"/>
    </source>
</evidence>
<sequence>MHNDAANNENVSQAAFRTWRYLVPTNTSVTSHLGFKLPQFFQQALDLINDDPDIGQEVINKLASEGGLQRIHELISQDMKSLPEPRQREVFSTQILLFFCSISHPSVLASAVLKQSIGTIFNFLFGIHGQRAIKLFDAIVSLLSSTILDHGSSSLVEERQMTAVTAVLSKIVDVNGTAQVIEPFHPIIEALSHILEKPFASGQDMSMYQAKKHLRRVQQRLSLGRTMPHSQLATNADLFKPVFIVDRDPPGTLSKQGRRHDNDSQNICEIKIMPTSQEFQSSRMQYLPLNDPDQLHLPGLHGLLDRQFRLVREDTIGQLRDAVRHEFEHLRTEGPATQLLKQHKARVYTYYGVAVTDFAVDRWKGLEFAVGFEQPAIVRNLSSKERREWWEASRRLEGDSLVCLLDSESSIVFCSVSQQRGARTPTHKKMGETLQSKLPLSESWDLYGDSDTACVVLHLVNFDLSNVSQLFDWYLSGFKTGRRVLVDFPGVLLPSFQPTLLALQEMIKTAYLPFEELIAPTTASSPDLIELPAPAYTKKEGLRFDLRSVMSSGESLYLSPREPFDKLALHQRSSLDESQAGALVDALSRGLALIQGPPGTGKSYTGVALIKVLLDSKAEADLGPIVCVCYTNHALDQLLENLVDHQVTQIVRIGSRSKSEKLQSLNLRLVVQQMEPTRMEKHRRWELNNSLIDEEEEIRGLVARLTDLASWGTVKEHLRVHWPWQHDQLFGEEDEDGFKIVHHHPERIIEDWLCRCSKHSTLRRPRPLSQLQHSQLESMSASESRTLHQSWISEVKDDLQQNLLIACSSYEHRKTSLNQLQNELSLRCLQHANVIGVTTTGLAKNIDLLRRLQAKVLVCEEAGEVLEAHILTALLPSVEHAILIGDHLQLRPKIQNYDLSQESLRGAKYSLDTSLFERLVEPKLTNVKRLPFSTLSVQRRMHPSIAALVKDTLYPKLTDHPSVQSYPVVPGVSQRLFWLDHSKLETGLDPQQMTTTSYTNDFEVEMTAALVPHLVRQGVYKINDIAVLTPYLVINDLDLEELEREGEQVPQNSPTTPVSKTTLLQTLKVATVDNFKGNEAEVVVISLVRSNDQQNRFLEDFQQHKCAIVESKTRHVHLGKYKNVQHSPDVGQSDLNTGARRPRWSISSMQVDFISFDVYKDIDLNEEPCIFPACGHTMTLSNMDGIMGMRDFYEFSPDGHITALRSSSEPFSAEAMKSCPNCRGSLRDIARYSRIVRRALLDESTKKFIVWANKEYVTLGRLLATEQDKLADSIEGAVVPSSPVPGNDISITGSRDQQIKLIRKMKHGRYKVILGLRQAIRQFCVKAHQEEQPFQRVRSMVEAARQRLPTTGEFEFDSSVLQTPVYPLATSLLLRCDLSILSDFVTMRLQGAVGPTYGALRLDLTANRKSGAHLIELATASSNLTQIVEGHVFFARFAVLERSVSAPDTATTLKAEATKHMDLASETCAKFPVQTRSLPEQIEEVRTMLRGSTFYTTVSNDEMRAVLAAMATEFRGTGHCVSDLATQVGINLNIFGALSGAFSSSSKKSHSEDGSSNETKHGTAHVKGMGGANMGASAEARADAQNREMRVEKREISGSSTARPLPEWLARKRKRSLKQDPEFANRIELLQDFEFEEASSCVRVSEDGNWVMSTGTYKPQIHTHYLPHLSLSYARHTNTHTAEALIPAVGVNGDGNGEVFRLNLEVGRFMRGYEVDVGGDDMTSLGGGALQGGINTGAVNTAAVAEQSHNLLAFGTSLGTVEFWDSRSRSQVGVLPPAHGSYTINGDVLDSRPEISALEFHRSGLTLATGTSNGLIYTYDLRSPVPLLKKDQGYGYPIQTLTYLSPSTSSRSAPISEEKILSSDKRIIKIWDAGSGDPWTSVEPAVDINHVEWCKDSGMLLTANEGRQMHSFFIPQLGPAPKWCSFLDNLVEEMAEDAADPSSYNSAFGAGNTGEVYDNYKFLDMKTLRELNLDHLIGTTSALRPYMHGYFVAQRLYEEARLISNPELFEQQRAKSIQEKIEKERESRIRGNKAVKVKVNKRLAEKMLKREEDNERRKARRLLAKTGDGEAHSGATNGTAAAAAAPDVDERDESGEDAEPVGRGALADPRFSRLFQDEDFEIDETSREFASINPSTARAATNASDSARKRGLTAVEEEALADRRGGSSSDESESDEDDAETRPSQRKTQKPTEKEKDNGRISSTNYKKSGHRPQSQRSDPQMLVSTSTSAGRKLQQSRNDRSFGARMASSRPSHHRNSNGAGAGRRAGGVVGEKEVTFAPTRVQKQRPTREARAEESAVQGRREARGKDRRSASGNVFRRM</sequence>
<feature type="compositionally biased region" description="Basic and acidic residues" evidence="7">
    <location>
        <begin position="1549"/>
        <end position="1561"/>
    </location>
</feature>
<dbReference type="Pfam" id="PF08159">
    <property type="entry name" value="NUC153"/>
    <property type="match status" value="1"/>
</dbReference>
<evidence type="ECO:0000256" key="5">
    <source>
        <dbReference type="ARBA" id="ARBA00022806"/>
    </source>
</evidence>
<feature type="compositionally biased region" description="Polar residues" evidence="7">
    <location>
        <begin position="2132"/>
        <end position="2145"/>
    </location>
</feature>
<feature type="domain" description="Nucleolar protein 10-like second" evidence="11">
    <location>
        <begin position="1956"/>
        <end position="2005"/>
    </location>
</feature>
<feature type="compositionally biased region" description="Gly residues" evidence="7">
    <location>
        <begin position="2261"/>
        <end position="2271"/>
    </location>
</feature>
<feature type="compositionally biased region" description="Basic and acidic residues" evidence="7">
    <location>
        <begin position="2288"/>
        <end position="2312"/>
    </location>
</feature>
<feature type="domain" description="DNA2/NAM7 helicase helicase" evidence="9">
    <location>
        <begin position="575"/>
        <end position="894"/>
    </location>
</feature>
<evidence type="ECO:0000259" key="8">
    <source>
        <dbReference type="Pfam" id="PF08159"/>
    </source>
</evidence>
<feature type="region of interest" description="Disordered" evidence="7">
    <location>
        <begin position="2125"/>
        <end position="2321"/>
    </location>
</feature>
<dbReference type="InterPro" id="IPR056551">
    <property type="entry name" value="Beta-prop_NOL10_N"/>
</dbReference>
<evidence type="ECO:0000313" key="14">
    <source>
        <dbReference type="Proteomes" id="UP000308768"/>
    </source>
</evidence>
<dbReference type="Pfam" id="PF13086">
    <property type="entry name" value="AAA_11"/>
    <property type="match status" value="1"/>
</dbReference>
<dbReference type="CDD" id="cd18808">
    <property type="entry name" value="SF1_C_Upf1"/>
    <property type="match status" value="1"/>
</dbReference>
<evidence type="ECO:0000256" key="4">
    <source>
        <dbReference type="ARBA" id="ARBA00022737"/>
    </source>
</evidence>
<dbReference type="InterPro" id="IPR036322">
    <property type="entry name" value="WD40_repeat_dom_sf"/>
</dbReference>
<feature type="compositionally biased region" description="Basic and acidic residues" evidence="7">
    <location>
        <begin position="2190"/>
        <end position="2199"/>
    </location>
</feature>
<evidence type="ECO:0000259" key="11">
    <source>
        <dbReference type="Pfam" id="PF23097"/>
    </source>
</evidence>
<feature type="compositionally biased region" description="Basic and acidic residues" evidence="7">
    <location>
        <begin position="1580"/>
        <end position="1596"/>
    </location>
</feature>
<accession>A0A4V6WL28</accession>
<feature type="region of interest" description="Disordered" evidence="7">
    <location>
        <begin position="2064"/>
        <end position="2112"/>
    </location>
</feature>
<dbReference type="Gene3D" id="3.40.50.300">
    <property type="entry name" value="P-loop containing nucleotide triphosphate hydrolases"/>
    <property type="match status" value="2"/>
</dbReference>
<dbReference type="PANTHER" id="PTHR14927">
    <property type="entry name" value="NUCLEOLAR PROTEIN 10"/>
    <property type="match status" value="1"/>
</dbReference>
<dbReference type="SUPFAM" id="SSF52540">
    <property type="entry name" value="P-loop containing nucleoside triphosphate hydrolases"/>
    <property type="match status" value="1"/>
</dbReference>
<dbReference type="InterPro" id="IPR041677">
    <property type="entry name" value="DNA2/NAM7_AAA_11"/>
</dbReference>
<evidence type="ECO:0000313" key="13">
    <source>
        <dbReference type="EMBL" id="TKA72869.1"/>
    </source>
</evidence>
<keyword evidence="4" id="KW-0677">Repeat</keyword>
<gene>
    <name evidence="13" type="ORF">B0A49_07602</name>
</gene>
<evidence type="ECO:0000256" key="3">
    <source>
        <dbReference type="ARBA" id="ARBA00022574"/>
    </source>
</evidence>
<dbReference type="InterPro" id="IPR015943">
    <property type="entry name" value="WD40/YVTN_repeat-like_dom_sf"/>
</dbReference>
<dbReference type="InterPro" id="IPR047187">
    <property type="entry name" value="SF1_C_Upf1"/>
</dbReference>
<dbReference type="Proteomes" id="UP000308768">
    <property type="component" value="Unassembled WGS sequence"/>
</dbReference>
<keyword evidence="3" id="KW-0853">WD repeat</keyword>
<evidence type="ECO:0000256" key="1">
    <source>
        <dbReference type="ARBA" id="ARBA00004604"/>
    </source>
</evidence>
<dbReference type="GO" id="GO:0000462">
    <property type="term" value="P:maturation of SSU-rRNA from tricistronic rRNA transcript (SSU-rRNA, 5.8S rRNA, LSU-rRNA)"/>
    <property type="evidence" value="ECO:0007669"/>
    <property type="project" value="TreeGrafter"/>
</dbReference>
<dbReference type="Pfam" id="PF23097">
    <property type="entry name" value="NOL10_2nd"/>
    <property type="match status" value="1"/>
</dbReference>
<evidence type="ECO:0000259" key="10">
    <source>
        <dbReference type="Pfam" id="PF13087"/>
    </source>
</evidence>
<name>A0A4V6WL28_9PEZI</name>
<feature type="compositionally biased region" description="Acidic residues" evidence="7">
    <location>
        <begin position="2170"/>
        <end position="2179"/>
    </location>
</feature>
<evidence type="ECO:0000256" key="6">
    <source>
        <dbReference type="ARBA" id="ARBA00023242"/>
    </source>
</evidence>
<keyword evidence="5" id="KW-0378">Hydrolase</keyword>
<comment type="caution">
    <text evidence="13">The sequence shown here is derived from an EMBL/GenBank/DDBJ whole genome shotgun (WGS) entry which is preliminary data.</text>
</comment>
<keyword evidence="14" id="KW-1185">Reference proteome</keyword>
<dbReference type="GO" id="GO:0030686">
    <property type="term" value="C:90S preribosome"/>
    <property type="evidence" value="ECO:0007669"/>
    <property type="project" value="TreeGrafter"/>
</dbReference>
<reference evidence="13 14" key="1">
    <citation type="submission" date="2017-03" db="EMBL/GenBank/DDBJ databases">
        <title>Genomes of endolithic fungi from Antarctica.</title>
        <authorList>
            <person name="Coleine C."/>
            <person name="Masonjones S."/>
            <person name="Stajich J.E."/>
        </authorList>
    </citation>
    <scope>NUCLEOTIDE SEQUENCE [LARGE SCALE GENOMIC DNA]</scope>
    <source>
        <strain evidence="13 14">CCFEE 5187</strain>
    </source>
</reference>
<organism evidence="13 14">
    <name type="scientific">Cryomyces minteri</name>
    <dbReference type="NCBI Taxonomy" id="331657"/>
    <lineage>
        <taxon>Eukaryota</taxon>
        <taxon>Fungi</taxon>
        <taxon>Dikarya</taxon>
        <taxon>Ascomycota</taxon>
        <taxon>Pezizomycotina</taxon>
        <taxon>Dothideomycetes</taxon>
        <taxon>Dothideomycetes incertae sedis</taxon>
        <taxon>Cryomyces</taxon>
    </lineage>
</organism>
<keyword evidence="5" id="KW-0347">Helicase</keyword>
<feature type="domain" description="Nucleolar protein 10-like N-terminal" evidence="12">
    <location>
        <begin position="1691"/>
        <end position="1937"/>
    </location>
</feature>
<dbReference type="InterPro" id="IPR012580">
    <property type="entry name" value="NUC153"/>
</dbReference>
<evidence type="ECO:0000259" key="9">
    <source>
        <dbReference type="Pfam" id="PF13086"/>
    </source>
</evidence>
<dbReference type="Pfam" id="PF23098">
    <property type="entry name" value="Beta-prop_NOL10_N"/>
    <property type="match status" value="1"/>
</dbReference>
<dbReference type="GO" id="GO:0032040">
    <property type="term" value="C:small-subunit processome"/>
    <property type="evidence" value="ECO:0007669"/>
    <property type="project" value="TreeGrafter"/>
</dbReference>
<protein>
    <submittedName>
        <fullName evidence="13">Uncharacterized protein</fullName>
    </submittedName>
</protein>
<feature type="region of interest" description="Disordered" evidence="7">
    <location>
        <begin position="1545"/>
        <end position="1602"/>
    </location>
</feature>
<dbReference type="EMBL" id="NAJN01000468">
    <property type="protein sequence ID" value="TKA72869.1"/>
    <property type="molecule type" value="Genomic_DNA"/>
</dbReference>
<dbReference type="InterPro" id="IPR027417">
    <property type="entry name" value="P-loop_NTPase"/>
</dbReference>
<feature type="domain" description="NUC153" evidence="8">
    <location>
        <begin position="2108"/>
        <end position="2136"/>
    </location>
</feature>
<dbReference type="OrthoDB" id="2423195at2759"/>
<dbReference type="STRING" id="331657.A0A4V6WL28"/>
<dbReference type="SUPFAM" id="SSF50978">
    <property type="entry name" value="WD40 repeat-like"/>
    <property type="match status" value="1"/>
</dbReference>
<dbReference type="InterPro" id="IPR041679">
    <property type="entry name" value="DNA2/NAM7-like_C"/>
</dbReference>